<feature type="transmembrane region" description="Helical" evidence="1">
    <location>
        <begin position="6"/>
        <end position="32"/>
    </location>
</feature>
<proteinExistence type="predicted"/>
<dbReference type="AlphaFoldDB" id="A0AAV0LB50"/>
<dbReference type="EMBL" id="CAMGYJ010000006">
    <property type="protein sequence ID" value="CAI0431844.1"/>
    <property type="molecule type" value="Genomic_DNA"/>
</dbReference>
<evidence type="ECO:0000313" key="2">
    <source>
        <dbReference type="EMBL" id="CAI0431844.1"/>
    </source>
</evidence>
<evidence type="ECO:0000256" key="1">
    <source>
        <dbReference type="SAM" id="Phobius"/>
    </source>
</evidence>
<keyword evidence="3" id="KW-1185">Reference proteome</keyword>
<keyword evidence="1" id="KW-1133">Transmembrane helix</keyword>
<feature type="non-terminal residue" evidence="2">
    <location>
        <position position="1"/>
    </location>
</feature>
<accession>A0AAV0LB50</accession>
<keyword evidence="1" id="KW-0472">Membrane</keyword>
<name>A0AAV0LB50_9ROSI</name>
<comment type="caution">
    <text evidence="2">The sequence shown here is derived from an EMBL/GenBank/DDBJ whole genome shotgun (WGS) entry which is preliminary data.</text>
</comment>
<gene>
    <name evidence="2" type="ORF">LITE_LOCUS23180</name>
</gene>
<dbReference type="Proteomes" id="UP001154282">
    <property type="component" value="Unassembled WGS sequence"/>
</dbReference>
<organism evidence="2 3">
    <name type="scientific">Linum tenue</name>
    <dbReference type="NCBI Taxonomy" id="586396"/>
    <lineage>
        <taxon>Eukaryota</taxon>
        <taxon>Viridiplantae</taxon>
        <taxon>Streptophyta</taxon>
        <taxon>Embryophyta</taxon>
        <taxon>Tracheophyta</taxon>
        <taxon>Spermatophyta</taxon>
        <taxon>Magnoliopsida</taxon>
        <taxon>eudicotyledons</taxon>
        <taxon>Gunneridae</taxon>
        <taxon>Pentapetalae</taxon>
        <taxon>rosids</taxon>
        <taxon>fabids</taxon>
        <taxon>Malpighiales</taxon>
        <taxon>Linaceae</taxon>
        <taxon>Linum</taxon>
    </lineage>
</organism>
<evidence type="ECO:0000313" key="3">
    <source>
        <dbReference type="Proteomes" id="UP001154282"/>
    </source>
</evidence>
<reference evidence="2" key="1">
    <citation type="submission" date="2022-08" db="EMBL/GenBank/DDBJ databases">
        <authorList>
            <person name="Gutierrez-Valencia J."/>
        </authorList>
    </citation>
    <scope>NUCLEOTIDE SEQUENCE</scope>
</reference>
<keyword evidence="1" id="KW-0812">Transmembrane</keyword>
<sequence length="83" mass="9778">FLDIEGWLLWIGFYPDGVVFMRLVLMGITILYHDGGKFVKRGYDVVYDGGKEIKISQMDTDISYLSFVQCERIYKRLRIRCIC</sequence>
<protein>
    <submittedName>
        <fullName evidence="2">Uncharacterized protein</fullName>
    </submittedName>
</protein>